<dbReference type="Gene3D" id="1.25.40.10">
    <property type="entry name" value="Tetratricopeptide repeat domain"/>
    <property type="match status" value="1"/>
</dbReference>
<dbReference type="InterPro" id="IPR033891">
    <property type="entry name" value="TTC38"/>
</dbReference>
<dbReference type="EMBL" id="GL348715">
    <property type="protein sequence ID" value="EFH61972.1"/>
    <property type="molecule type" value="Genomic_DNA"/>
</dbReference>
<name>D7L6V7_ARALL</name>
<dbReference type="Gramene" id="Al_scaffold_0003_2837">
    <property type="protein sequence ID" value="Al_scaffold_0003_2837"/>
    <property type="gene ID" value="Al_scaffold_0003_2837"/>
</dbReference>
<organism evidence="2">
    <name type="scientific">Arabidopsis lyrata subsp. lyrata</name>
    <name type="common">Lyre-leaved rock-cress</name>
    <dbReference type="NCBI Taxonomy" id="81972"/>
    <lineage>
        <taxon>Eukaryota</taxon>
        <taxon>Viridiplantae</taxon>
        <taxon>Streptophyta</taxon>
        <taxon>Embryophyta</taxon>
        <taxon>Tracheophyta</taxon>
        <taxon>Spermatophyta</taxon>
        <taxon>Magnoliopsida</taxon>
        <taxon>eudicotyledons</taxon>
        <taxon>Gunneridae</taxon>
        <taxon>Pentapetalae</taxon>
        <taxon>rosids</taxon>
        <taxon>malvids</taxon>
        <taxon>Brassicales</taxon>
        <taxon>Brassicaceae</taxon>
        <taxon>Camelineae</taxon>
        <taxon>Arabidopsis</taxon>
    </lineage>
</organism>
<dbReference type="SUPFAM" id="SSF52058">
    <property type="entry name" value="L domain-like"/>
    <property type="match status" value="1"/>
</dbReference>
<dbReference type="Gene3D" id="3.80.10.10">
    <property type="entry name" value="Ribonuclease Inhibitor"/>
    <property type="match status" value="1"/>
</dbReference>
<sequence length="510" mass="57940">YLECGQSELRGGGRVNMVVAASAAVLESSALFINASEGDELPLKPSSLPCLTDFSAGDCNFLKQFLPKSIGDMDTLYSLNLVGSNIEELPEDFGKLENLVELRMSNCKMLKRLPESFGDLKSLHHLYMQETLVSELPESFRNLSDLMILKMPKKPLYRIAESDAAGTSEEPRFVEVPNSFSNLLLLEELDARSWRISQVSSPSSHVNWSSQTWQTASHWSVFRPFRAEDNILRLMKVLSCGRKRKVILEAPLYNKDCVLGNILAAHFLSSSDPSRANSYVETAASNLEQCTPYEKAVYEALTYLISEDRDDDLAFELHTKLLNRFPKDLASLKRAQLLCFYMGQPDPFLGLVQQVLPANQEESYIHGILAFPLLELGRMEEAVAASKKGYEINKEEAWAHHCVEFLKQFYMTFSICILYSQLCHVLQHECRFKEAVEFVEPLTESWPSCSFFYTHNWWHVALCYLEGGSPMSKVEEIYDHHIWKELEKDDAVPPEVYLNALGLLMVLKTV</sequence>
<dbReference type="Pfam" id="PF00560">
    <property type="entry name" value="LRR_1"/>
    <property type="match status" value="1"/>
</dbReference>
<dbReference type="InterPro" id="IPR032675">
    <property type="entry name" value="LRR_dom_sf"/>
</dbReference>
<dbReference type="InterPro" id="IPR001611">
    <property type="entry name" value="Leu-rich_rpt"/>
</dbReference>
<dbReference type="Proteomes" id="UP000008694">
    <property type="component" value="Unassembled WGS sequence"/>
</dbReference>
<evidence type="ECO:0000313" key="2">
    <source>
        <dbReference type="Proteomes" id="UP000008694"/>
    </source>
</evidence>
<dbReference type="PANTHER" id="PTHR16263">
    <property type="entry name" value="TETRATRICOPEPTIDE REPEAT PROTEIN 38"/>
    <property type="match status" value="1"/>
</dbReference>
<accession>D7L6V7</accession>
<evidence type="ECO:0000313" key="1">
    <source>
        <dbReference type="EMBL" id="EFH61972.1"/>
    </source>
</evidence>
<protein>
    <submittedName>
        <fullName evidence="1">Predicted protein</fullName>
    </submittedName>
</protein>
<dbReference type="eggNOG" id="KOG2610">
    <property type="taxonomic scope" value="Eukaryota"/>
</dbReference>
<dbReference type="SUPFAM" id="SSF48452">
    <property type="entry name" value="TPR-like"/>
    <property type="match status" value="1"/>
</dbReference>
<dbReference type="HOGENOM" id="CLU_534846_0_0_1"/>
<proteinExistence type="predicted"/>
<dbReference type="PANTHER" id="PTHR16263:SF11">
    <property type="entry name" value="TETRATRICOPEPTIDE REPEAT PROTEIN 38"/>
    <property type="match status" value="1"/>
</dbReference>
<dbReference type="AlphaFoldDB" id="D7L6V7"/>
<dbReference type="InterPro" id="IPR011990">
    <property type="entry name" value="TPR-like_helical_dom_sf"/>
</dbReference>
<dbReference type="CDD" id="cd05804">
    <property type="entry name" value="StaR_like"/>
    <property type="match status" value="1"/>
</dbReference>
<keyword evidence="2" id="KW-1185">Reference proteome</keyword>
<feature type="non-terminal residue" evidence="1">
    <location>
        <position position="1"/>
    </location>
</feature>
<reference evidence="2" key="1">
    <citation type="journal article" date="2011" name="Nat. Genet.">
        <title>The Arabidopsis lyrata genome sequence and the basis of rapid genome size change.</title>
        <authorList>
            <person name="Hu T.T."/>
            <person name="Pattyn P."/>
            <person name="Bakker E.G."/>
            <person name="Cao J."/>
            <person name="Cheng J.-F."/>
            <person name="Clark R.M."/>
            <person name="Fahlgren N."/>
            <person name="Fawcett J.A."/>
            <person name="Grimwood J."/>
            <person name="Gundlach H."/>
            <person name="Haberer G."/>
            <person name="Hollister J.D."/>
            <person name="Ossowski S."/>
            <person name="Ottilar R.P."/>
            <person name="Salamov A.A."/>
            <person name="Schneeberger K."/>
            <person name="Spannagl M."/>
            <person name="Wang X."/>
            <person name="Yang L."/>
            <person name="Nasrallah M.E."/>
            <person name="Bergelson J."/>
            <person name="Carrington J.C."/>
            <person name="Gaut B.S."/>
            <person name="Schmutz J."/>
            <person name="Mayer K.F.X."/>
            <person name="Van de Peer Y."/>
            <person name="Grigoriev I.V."/>
            <person name="Nordborg M."/>
            <person name="Weigel D."/>
            <person name="Guo Y.-L."/>
        </authorList>
    </citation>
    <scope>NUCLEOTIDE SEQUENCE [LARGE SCALE GENOMIC DNA]</scope>
    <source>
        <strain evidence="2">cv. MN47</strain>
    </source>
</reference>
<gene>
    <name evidence="1" type="ORF">ARALYDRAFT_673640</name>
</gene>